<feature type="compositionally biased region" description="Low complexity" evidence="1">
    <location>
        <begin position="207"/>
        <end position="226"/>
    </location>
</feature>
<sequence length="670" mass="73536">MASHPGSTNPWNWGSAPHHPPTLSGEMNMPYYQDAQPTRLTSHPATQTLRPGGGGSNGAWGNQVDATPEYLQVDTLSEYQRGLADGRLLANLDRLESEVLILRKSLERARSSAGSGVLAGRLPLVGLAAGTAMEDLWRRDPGTAYNSTGSAEQPWVRAVTTQDTAPPDQTAALYDAAFHCPAKDPSPPRVPVISYLHPSNNMHRLQHGTLHGTQHGTQHGTHHGTTSSSFAHTSQPPDVTFQPLPSRYPETRPVEHVTSAVKRHERGPEPTFASPPTVRRSQGGRTGGRGRTHDLLREIQARSETIVITLESDPRVKTDETRTMLLHLVPSLRKSLTAFIERCMGDDEQEHYHLDQSVIDLFARSRGQGIAPFKSRMVESLSGLFKSSRGPNWKLTKNAMRPRVWSTLRSVTEFEHEMLRQLQRPEPDAPRVNDVDDAHANSTRKCNDPGPGSSQDDSASLRELSRSQTLCDASWTPGKSGGAMLDEWIESDMEDDKSEGDDIDCRCDECLDIPPLSGMEDAGFPVRIGGRMDTDSGGVDGTDPTDKRFETWDTEPVIEGSSRSRAAAPWAPTWSWNEQDGCEAGDCTSTVPHDTDRKAGEPHTYDQRPYRRINPGQETDATLLRKTRSAVSLVEAGSEVFRPRSCSDGQGSVPPWCESCGVACESDPDR</sequence>
<proteinExistence type="predicted"/>
<evidence type="ECO:0000313" key="2">
    <source>
        <dbReference type="EMBL" id="RSH93243.1"/>
    </source>
</evidence>
<feature type="compositionally biased region" description="Polar residues" evidence="1">
    <location>
        <begin position="35"/>
        <end position="49"/>
    </location>
</feature>
<feature type="compositionally biased region" description="Polar residues" evidence="1">
    <location>
        <begin position="1"/>
        <end position="12"/>
    </location>
</feature>
<organism evidence="2 3">
    <name type="scientific">Saitozyma podzolica</name>
    <dbReference type="NCBI Taxonomy" id="1890683"/>
    <lineage>
        <taxon>Eukaryota</taxon>
        <taxon>Fungi</taxon>
        <taxon>Dikarya</taxon>
        <taxon>Basidiomycota</taxon>
        <taxon>Agaricomycotina</taxon>
        <taxon>Tremellomycetes</taxon>
        <taxon>Tremellales</taxon>
        <taxon>Trimorphomycetaceae</taxon>
        <taxon>Saitozyma</taxon>
    </lineage>
</organism>
<dbReference type="EMBL" id="RSCD01000004">
    <property type="protein sequence ID" value="RSH93243.1"/>
    <property type="molecule type" value="Genomic_DNA"/>
</dbReference>
<feature type="compositionally biased region" description="Basic and acidic residues" evidence="1">
    <location>
        <begin position="419"/>
        <end position="439"/>
    </location>
</feature>
<feature type="region of interest" description="Disordered" evidence="1">
    <location>
        <begin position="1"/>
        <end position="60"/>
    </location>
</feature>
<feature type="region of interest" description="Disordered" evidence="1">
    <location>
        <begin position="202"/>
        <end position="291"/>
    </location>
</feature>
<gene>
    <name evidence="2" type="ORF">EHS25_007597</name>
</gene>
<accession>A0A427YQ69</accession>
<dbReference type="AlphaFoldDB" id="A0A427YQ69"/>
<name>A0A427YQ69_9TREE</name>
<comment type="caution">
    <text evidence="2">The sequence shown here is derived from an EMBL/GenBank/DDBJ whole genome shotgun (WGS) entry which is preliminary data.</text>
</comment>
<reference evidence="2 3" key="1">
    <citation type="submission" date="2018-11" db="EMBL/GenBank/DDBJ databases">
        <title>Genome sequence of Saitozyma podzolica DSM 27192.</title>
        <authorList>
            <person name="Aliyu H."/>
            <person name="Gorte O."/>
            <person name="Ochsenreither K."/>
        </authorList>
    </citation>
    <scope>NUCLEOTIDE SEQUENCE [LARGE SCALE GENOMIC DNA]</scope>
    <source>
        <strain evidence="2 3">DSM 27192</strain>
    </source>
</reference>
<dbReference type="Proteomes" id="UP000279259">
    <property type="component" value="Unassembled WGS sequence"/>
</dbReference>
<feature type="region of interest" description="Disordered" evidence="1">
    <location>
        <begin position="419"/>
        <end position="483"/>
    </location>
</feature>
<protein>
    <submittedName>
        <fullName evidence="2">Uncharacterized protein</fullName>
    </submittedName>
</protein>
<keyword evidence="3" id="KW-1185">Reference proteome</keyword>
<evidence type="ECO:0000313" key="3">
    <source>
        <dbReference type="Proteomes" id="UP000279259"/>
    </source>
</evidence>
<dbReference type="OrthoDB" id="10397073at2759"/>
<evidence type="ECO:0000256" key="1">
    <source>
        <dbReference type="SAM" id="MobiDB-lite"/>
    </source>
</evidence>
<feature type="compositionally biased region" description="Polar residues" evidence="1">
    <location>
        <begin position="227"/>
        <end position="237"/>
    </location>
</feature>